<feature type="region of interest" description="Disordered" evidence="1">
    <location>
        <begin position="1"/>
        <end position="21"/>
    </location>
</feature>
<sequence length="66" mass="7449">MITTMEQTAPPVSHAHSSPSYVNPLCDGLFTEVTEYLINLSGFLYRHQFLSDKSLRLIDTPGKYCI</sequence>
<evidence type="ECO:0000313" key="3">
    <source>
        <dbReference type="Proteomes" id="UP000310249"/>
    </source>
</evidence>
<dbReference type="AlphaFoldDB" id="A0A5S3WMG7"/>
<reference evidence="3" key="2">
    <citation type="submission" date="2019-06" db="EMBL/GenBank/DDBJ databases">
        <title>Co-occurence of chitin degradation, pigmentation and bioactivity in marine Pseudoalteromonas.</title>
        <authorList>
            <person name="Sonnenschein E.C."/>
            <person name="Bech P.K."/>
        </authorList>
    </citation>
    <scope>NUCLEOTIDE SEQUENCE [LARGE SCALE GENOMIC DNA]</scope>
    <source>
        <strain evidence="3">S2676</strain>
    </source>
</reference>
<comment type="caution">
    <text evidence="2">The sequence shown here is derived from an EMBL/GenBank/DDBJ whole genome shotgun (WGS) entry which is preliminary data.</text>
</comment>
<proteinExistence type="predicted"/>
<dbReference type="Proteomes" id="UP000310249">
    <property type="component" value="Unassembled WGS sequence"/>
</dbReference>
<reference evidence="2 3" key="1">
    <citation type="submission" date="2018-01" db="EMBL/GenBank/DDBJ databases">
        <authorList>
            <person name="Paulsen S."/>
            <person name="Gram L.K."/>
        </authorList>
    </citation>
    <scope>NUCLEOTIDE SEQUENCE [LARGE SCALE GENOMIC DNA]</scope>
    <source>
        <strain evidence="2 3">S2676</strain>
    </source>
</reference>
<name>A0A5S3WMG7_9GAMM</name>
<protein>
    <submittedName>
        <fullName evidence="2">Uncharacterized protein</fullName>
    </submittedName>
</protein>
<evidence type="ECO:0000256" key="1">
    <source>
        <dbReference type="SAM" id="MobiDB-lite"/>
    </source>
</evidence>
<evidence type="ECO:0000313" key="2">
    <source>
        <dbReference type="EMBL" id="TMP29012.1"/>
    </source>
</evidence>
<dbReference type="EMBL" id="PNCI01000019">
    <property type="protein sequence ID" value="TMP29012.1"/>
    <property type="molecule type" value="Genomic_DNA"/>
</dbReference>
<feature type="compositionally biased region" description="Low complexity" evidence="1">
    <location>
        <begin position="9"/>
        <end position="20"/>
    </location>
</feature>
<dbReference type="RefSeq" id="WP_138552899.1">
    <property type="nucleotide sequence ID" value="NZ_PNCH01000051.1"/>
</dbReference>
<accession>A0A5S3WMG7</accession>
<organism evidence="2 3">
    <name type="scientific">Pseudoalteromonas rubra</name>
    <dbReference type="NCBI Taxonomy" id="43658"/>
    <lineage>
        <taxon>Bacteria</taxon>
        <taxon>Pseudomonadati</taxon>
        <taxon>Pseudomonadota</taxon>
        <taxon>Gammaproteobacteria</taxon>
        <taxon>Alteromonadales</taxon>
        <taxon>Pseudoalteromonadaceae</taxon>
        <taxon>Pseudoalteromonas</taxon>
    </lineage>
</organism>
<gene>
    <name evidence="2" type="ORF">CWB99_09585</name>
</gene>